<evidence type="ECO:0000256" key="2">
    <source>
        <dbReference type="ARBA" id="ARBA00004162"/>
    </source>
</evidence>
<organism evidence="11 12">
    <name type="scientific">Roseivivax marinus</name>
    <dbReference type="NCBI Taxonomy" id="1379903"/>
    <lineage>
        <taxon>Bacteria</taxon>
        <taxon>Pseudomonadati</taxon>
        <taxon>Pseudomonadota</taxon>
        <taxon>Alphaproteobacteria</taxon>
        <taxon>Rhodobacterales</taxon>
        <taxon>Roseobacteraceae</taxon>
        <taxon>Roseivivax</taxon>
    </lineage>
</organism>
<keyword evidence="5 10" id="KW-0145">Chemotaxis</keyword>
<evidence type="ECO:0000256" key="6">
    <source>
        <dbReference type="ARBA" id="ARBA00022692"/>
    </source>
</evidence>
<evidence type="ECO:0000256" key="3">
    <source>
        <dbReference type="ARBA" id="ARBA00008281"/>
    </source>
</evidence>
<evidence type="ECO:0000256" key="1">
    <source>
        <dbReference type="ARBA" id="ARBA00002254"/>
    </source>
</evidence>
<keyword evidence="4" id="KW-1003">Cell membrane</keyword>
<proteinExistence type="inferred from homology"/>
<protein>
    <recommendedName>
        <fullName evidence="10">Flagellar protein FliL</fullName>
    </recommendedName>
</protein>
<dbReference type="eggNOG" id="COG1580">
    <property type="taxonomic scope" value="Bacteria"/>
</dbReference>
<dbReference type="GO" id="GO:0005886">
    <property type="term" value="C:plasma membrane"/>
    <property type="evidence" value="ECO:0007669"/>
    <property type="project" value="UniProtKB-SubCell"/>
</dbReference>
<comment type="function">
    <text evidence="1 10">Controls the rotational direction of flagella during chemotaxis.</text>
</comment>
<evidence type="ECO:0000256" key="10">
    <source>
        <dbReference type="RuleBase" id="RU364125"/>
    </source>
</evidence>
<keyword evidence="11" id="KW-0282">Flagellum</keyword>
<keyword evidence="12" id="KW-1185">Reference proteome</keyword>
<evidence type="ECO:0000313" key="11">
    <source>
        <dbReference type="EMBL" id="ETW11454.1"/>
    </source>
</evidence>
<dbReference type="Pfam" id="PF03748">
    <property type="entry name" value="FliL"/>
    <property type="match status" value="1"/>
</dbReference>
<gene>
    <name evidence="11" type="ORF">ATO8_17325</name>
</gene>
<keyword evidence="11" id="KW-0966">Cell projection</keyword>
<accession>W4HFI3</accession>
<keyword evidence="11" id="KW-0969">Cilium</keyword>
<keyword evidence="9 10" id="KW-0472">Membrane</keyword>
<name>W4HFI3_9RHOB</name>
<keyword evidence="8" id="KW-1133">Transmembrane helix</keyword>
<dbReference type="AlphaFoldDB" id="W4HFI3"/>
<keyword evidence="10" id="KW-0997">Cell inner membrane</keyword>
<keyword evidence="7 10" id="KW-0283">Flagellar rotation</keyword>
<dbReference type="InterPro" id="IPR005503">
    <property type="entry name" value="FliL"/>
</dbReference>
<dbReference type="EMBL" id="AQQW01000012">
    <property type="protein sequence ID" value="ETW11454.1"/>
    <property type="molecule type" value="Genomic_DNA"/>
</dbReference>
<sequence length="184" mass="19530">MSTGEEEKGGKSPLRLAVIAGSLLALSVAAAAGGMAFSIGPAAFFSYFGGAEAAQAAPAEDHAEAPHGDDAHEEHGVSAMEMLPLNEIIVNITALTLNGRKTSRFLKLNLAILYDTAQEGADQIAERQLYVRDTFQDYLRQLTESDLEGSAGLASMKAELLRRARVVTGSEAPREILVADMIIQ</sequence>
<evidence type="ECO:0000256" key="9">
    <source>
        <dbReference type="ARBA" id="ARBA00023136"/>
    </source>
</evidence>
<comment type="subcellular location">
    <subcellularLocation>
        <location evidence="10">Cell inner membrane</location>
    </subcellularLocation>
    <subcellularLocation>
        <location evidence="2">Cell membrane</location>
        <topology evidence="2">Single-pass membrane protein</topology>
    </subcellularLocation>
</comment>
<dbReference type="RefSeq" id="WP_043846352.1">
    <property type="nucleotide sequence ID" value="NZ_AQQW01000012.1"/>
</dbReference>
<evidence type="ECO:0000313" key="12">
    <source>
        <dbReference type="Proteomes" id="UP000019063"/>
    </source>
</evidence>
<dbReference type="GO" id="GO:0071973">
    <property type="term" value="P:bacterial-type flagellum-dependent cell motility"/>
    <property type="evidence" value="ECO:0007669"/>
    <property type="project" value="InterPro"/>
</dbReference>
<reference evidence="11 12" key="1">
    <citation type="journal article" date="2014" name="Antonie Van Leeuwenhoek">
        <title>Roseivivax atlanticus sp. nov., isolated from surface seawater of the Atlantic Ocean.</title>
        <authorList>
            <person name="Li G."/>
            <person name="Lai Q."/>
            <person name="Liu X."/>
            <person name="Sun F."/>
            <person name="Shao Z."/>
        </authorList>
    </citation>
    <scope>NUCLEOTIDE SEQUENCE [LARGE SCALE GENOMIC DNA]</scope>
    <source>
        <strain evidence="11 12">22II-s10s</strain>
    </source>
</reference>
<evidence type="ECO:0000256" key="7">
    <source>
        <dbReference type="ARBA" id="ARBA00022779"/>
    </source>
</evidence>
<keyword evidence="6" id="KW-0812">Transmembrane</keyword>
<comment type="caution">
    <text evidence="11">The sequence shown here is derived from an EMBL/GenBank/DDBJ whole genome shotgun (WGS) entry which is preliminary data.</text>
</comment>
<evidence type="ECO:0000256" key="5">
    <source>
        <dbReference type="ARBA" id="ARBA00022500"/>
    </source>
</evidence>
<dbReference type="STRING" id="1379903.ATO8_17325"/>
<dbReference type="GO" id="GO:0006935">
    <property type="term" value="P:chemotaxis"/>
    <property type="evidence" value="ECO:0007669"/>
    <property type="project" value="UniProtKB-KW"/>
</dbReference>
<evidence type="ECO:0000256" key="4">
    <source>
        <dbReference type="ARBA" id="ARBA00022475"/>
    </source>
</evidence>
<dbReference type="GO" id="GO:0009425">
    <property type="term" value="C:bacterial-type flagellum basal body"/>
    <property type="evidence" value="ECO:0007669"/>
    <property type="project" value="InterPro"/>
</dbReference>
<dbReference type="Proteomes" id="UP000019063">
    <property type="component" value="Unassembled WGS sequence"/>
</dbReference>
<comment type="similarity">
    <text evidence="3 10">Belongs to the FliL family.</text>
</comment>
<evidence type="ECO:0000256" key="8">
    <source>
        <dbReference type="ARBA" id="ARBA00022989"/>
    </source>
</evidence>